<comment type="caution">
    <text evidence="1">The sequence shown here is derived from an EMBL/GenBank/DDBJ whole genome shotgun (WGS) entry which is preliminary data.</text>
</comment>
<evidence type="ECO:0000313" key="2">
    <source>
        <dbReference type="Proteomes" id="UP000547674"/>
    </source>
</evidence>
<proteinExistence type="predicted"/>
<dbReference type="Gene3D" id="2.60.40.4070">
    <property type="match status" value="1"/>
</dbReference>
<evidence type="ECO:0008006" key="3">
    <source>
        <dbReference type="Google" id="ProtNLM"/>
    </source>
</evidence>
<name>A0A7Y2H290_UNCEI</name>
<sequence>MLAGVGTRTHVFDLSEFAGESVRIVFQLASDVTGTENAWTLRQSFLESGSDPVFDLVYGEDTSEGLRINRTASRTILEWELYGGSGLTTPTTLIRSGIGPPPERVRDGQAVPGITRRYDLVWTEQGSGHGTASGKFLIPSPRADVLRVSPNPQISGSPQAWEVLVPTDGGGLFQLDLFSVIGRRVMSESVVWNIPGLRRVVWDGRDASGRIPANGVYFLRIQFPAGNVFTQKVVLLP</sequence>
<accession>A0A7Y2H290</accession>
<gene>
    <name evidence="1" type="ORF">HKN21_08415</name>
</gene>
<reference evidence="1 2" key="1">
    <citation type="submission" date="2020-03" db="EMBL/GenBank/DDBJ databases">
        <title>Metabolic flexibility allows generalist bacteria to become dominant in a frequently disturbed ecosystem.</title>
        <authorList>
            <person name="Chen Y.-J."/>
            <person name="Leung P.M."/>
            <person name="Bay S.K."/>
            <person name="Hugenholtz P."/>
            <person name="Kessler A.J."/>
            <person name="Shelley G."/>
            <person name="Waite D.W."/>
            <person name="Cook P.L."/>
            <person name="Greening C."/>
        </authorList>
    </citation>
    <scope>NUCLEOTIDE SEQUENCE [LARGE SCALE GENOMIC DNA]</scope>
    <source>
        <strain evidence="1">SS_bin_28</strain>
    </source>
</reference>
<organism evidence="1 2">
    <name type="scientific">Eiseniibacteriota bacterium</name>
    <dbReference type="NCBI Taxonomy" id="2212470"/>
    <lineage>
        <taxon>Bacteria</taxon>
        <taxon>Candidatus Eiseniibacteriota</taxon>
    </lineage>
</organism>
<dbReference type="EMBL" id="JABDJR010000330">
    <property type="protein sequence ID" value="NNF06770.1"/>
    <property type="molecule type" value="Genomic_DNA"/>
</dbReference>
<evidence type="ECO:0000313" key="1">
    <source>
        <dbReference type="EMBL" id="NNF06770.1"/>
    </source>
</evidence>
<dbReference type="AlphaFoldDB" id="A0A7Y2H290"/>
<dbReference type="Proteomes" id="UP000547674">
    <property type="component" value="Unassembled WGS sequence"/>
</dbReference>
<protein>
    <recommendedName>
        <fullName evidence="3">FlgD Ig-like domain-containing protein</fullName>
    </recommendedName>
</protein>